<evidence type="ECO:0000256" key="3">
    <source>
        <dbReference type="ARBA" id="ARBA00022525"/>
    </source>
</evidence>
<dbReference type="OrthoDB" id="958254at2759"/>
<evidence type="ECO:0000313" key="7">
    <source>
        <dbReference type="EMBL" id="KAF7495308.1"/>
    </source>
</evidence>
<evidence type="ECO:0000313" key="8">
    <source>
        <dbReference type="EnsemblMetazoa" id="KAF7495308.1"/>
    </source>
</evidence>
<keyword evidence="5" id="KW-0325">Glycoprotein</keyword>
<dbReference type="GO" id="GO:0016671">
    <property type="term" value="F:oxidoreductase activity, acting on a sulfur group of donors, disulfide as acceptor"/>
    <property type="evidence" value="ECO:0007669"/>
    <property type="project" value="InterPro"/>
</dbReference>
<evidence type="ECO:0000256" key="1">
    <source>
        <dbReference type="ARBA" id="ARBA00004613"/>
    </source>
</evidence>
<reference evidence="8" key="3">
    <citation type="submission" date="2022-06" db="UniProtKB">
        <authorList>
            <consortium name="EnsemblMetazoa"/>
        </authorList>
    </citation>
    <scope>IDENTIFICATION</scope>
</reference>
<evidence type="ECO:0000256" key="4">
    <source>
        <dbReference type="ARBA" id="ARBA00022729"/>
    </source>
</evidence>
<evidence type="ECO:0000256" key="6">
    <source>
        <dbReference type="SAM" id="SignalP"/>
    </source>
</evidence>
<sequence length="221" mass="26166">MKIFIAFVLIFSLLLVVIFRSTSISSSNGSRLVIKHRKIQVKLYYETGCPDCQSYYTENYFPAYVLLHREVRFKLIPFGKARIVNSTLFKCQHGPSECFGNIYHACCGYYYGNKVMHRLAYCMYRSKNWYREKLASRQCSNRLSLNDRLLRSCTVSDLGRRIFKKMAKRTKRLGKPLRFVPYILVEGRSVDPEVNLHRYICKRYRKLIRACRTEFEETINS</sequence>
<evidence type="ECO:0000256" key="5">
    <source>
        <dbReference type="ARBA" id="ARBA00023180"/>
    </source>
</evidence>
<dbReference type="Pfam" id="PF03227">
    <property type="entry name" value="GILT"/>
    <property type="match status" value="1"/>
</dbReference>
<comment type="subcellular location">
    <subcellularLocation>
        <location evidence="1">Secreted</location>
    </subcellularLocation>
</comment>
<reference evidence="9" key="1">
    <citation type="journal article" date="2020" name="PLoS Negl. Trop. Dis.">
        <title>High-quality nuclear genome for Sarcoptes scabiei-A critical resource for a neglected parasite.</title>
        <authorList>
            <person name="Korhonen P.K."/>
            <person name="Gasser R.B."/>
            <person name="Ma G."/>
            <person name="Wang T."/>
            <person name="Stroehlein A.J."/>
            <person name="Young N.D."/>
            <person name="Ang C.S."/>
            <person name="Fernando D.D."/>
            <person name="Lu H.C."/>
            <person name="Taylor S."/>
            <person name="Reynolds S.L."/>
            <person name="Mofiz E."/>
            <person name="Najaraj S.H."/>
            <person name="Gowda H."/>
            <person name="Madugundu A."/>
            <person name="Renuse S."/>
            <person name="Holt D."/>
            <person name="Pandey A."/>
            <person name="Papenfuss A.T."/>
            <person name="Fischer K."/>
        </authorList>
    </citation>
    <scope>NUCLEOTIDE SEQUENCE [LARGE SCALE GENOMIC DNA]</scope>
</reference>
<organism evidence="7">
    <name type="scientific">Sarcoptes scabiei</name>
    <name type="common">Itch mite</name>
    <name type="synonym">Acarus scabiei</name>
    <dbReference type="NCBI Taxonomy" id="52283"/>
    <lineage>
        <taxon>Eukaryota</taxon>
        <taxon>Metazoa</taxon>
        <taxon>Ecdysozoa</taxon>
        <taxon>Arthropoda</taxon>
        <taxon>Chelicerata</taxon>
        <taxon>Arachnida</taxon>
        <taxon>Acari</taxon>
        <taxon>Acariformes</taxon>
        <taxon>Sarcoptiformes</taxon>
        <taxon>Astigmata</taxon>
        <taxon>Psoroptidia</taxon>
        <taxon>Sarcoptoidea</taxon>
        <taxon>Sarcoptidae</taxon>
        <taxon>Sarcoptinae</taxon>
        <taxon>Sarcoptes</taxon>
    </lineage>
</organism>
<keyword evidence="3" id="KW-0964">Secreted</keyword>
<dbReference type="Proteomes" id="UP000070412">
    <property type="component" value="Unassembled WGS sequence"/>
</dbReference>
<dbReference type="PANTHER" id="PTHR13234">
    <property type="entry name" value="GAMMA-INTERFERON INDUCIBLE LYSOSOMAL THIOL REDUCTASE GILT"/>
    <property type="match status" value="1"/>
</dbReference>
<comment type="similarity">
    <text evidence="2">Belongs to the GILT family.</text>
</comment>
<protein>
    <submittedName>
        <fullName evidence="7">Gamma-interferon-inducible lysosomal thiol reductase</fullName>
    </submittedName>
</protein>
<evidence type="ECO:0000256" key="2">
    <source>
        <dbReference type="ARBA" id="ARBA00005679"/>
    </source>
</evidence>
<evidence type="ECO:0000313" key="9">
    <source>
        <dbReference type="Proteomes" id="UP000070412"/>
    </source>
</evidence>
<dbReference type="InterPro" id="IPR004911">
    <property type="entry name" value="Interferon-induced_GILT"/>
</dbReference>
<reference evidence="7" key="2">
    <citation type="submission" date="2020-01" db="EMBL/GenBank/DDBJ databases">
        <authorList>
            <person name="Korhonen P.K.K."/>
            <person name="Guangxu M.G."/>
            <person name="Wang T.W."/>
            <person name="Stroehlein A.J.S."/>
            <person name="Young N.D."/>
            <person name="Ang C.-S.A."/>
            <person name="Fernando D.W.F."/>
            <person name="Lu H.L."/>
            <person name="Taylor S.T."/>
            <person name="Ehtesham M.E.M."/>
            <person name="Najaraj S.H.N."/>
            <person name="Harsha G.H.G."/>
            <person name="Madugundu A.M."/>
            <person name="Renuse S.R."/>
            <person name="Holt D.H."/>
            <person name="Pandey A.P."/>
            <person name="Papenfuss A.P."/>
            <person name="Gasser R.B.G."/>
            <person name="Fischer K.F."/>
        </authorList>
    </citation>
    <scope>NUCLEOTIDE SEQUENCE</scope>
    <source>
        <strain evidence="7">SSS_KF_BRIS2020</strain>
    </source>
</reference>
<gene>
    <name evidence="7" type="ORF">SSS_9055</name>
</gene>
<dbReference type="GO" id="GO:0005576">
    <property type="term" value="C:extracellular region"/>
    <property type="evidence" value="ECO:0007669"/>
    <property type="project" value="UniProtKB-SubCell"/>
</dbReference>
<dbReference type="PANTHER" id="PTHR13234:SF8">
    <property type="entry name" value="GAMMA-INTERFERON-INDUCIBLE LYSOSOMAL THIOL REDUCTASE"/>
    <property type="match status" value="1"/>
</dbReference>
<dbReference type="AlphaFoldDB" id="A0A834RJR7"/>
<dbReference type="EnsemblMetazoa" id="SSS_9055s_mrna">
    <property type="protein sequence ID" value="KAF7495308.1"/>
    <property type="gene ID" value="SSS_9055"/>
</dbReference>
<accession>A0A834RJR7</accession>
<keyword evidence="9" id="KW-1185">Reference proteome</keyword>
<dbReference type="EMBL" id="WVUK01000048">
    <property type="protein sequence ID" value="KAF7495308.1"/>
    <property type="molecule type" value="Genomic_DNA"/>
</dbReference>
<proteinExistence type="inferred from homology"/>
<feature type="chain" id="PRO_5038259442" evidence="6">
    <location>
        <begin position="24"/>
        <end position="221"/>
    </location>
</feature>
<name>A0A834RJR7_SARSC</name>
<keyword evidence="4 6" id="KW-0732">Signal</keyword>
<feature type="signal peptide" evidence="6">
    <location>
        <begin position="1"/>
        <end position="23"/>
    </location>
</feature>